<accession>A0ABY0VYT0</accession>
<dbReference type="RefSeq" id="WP_240908207.1">
    <property type="nucleotide sequence ID" value="NZ_CP049044.1"/>
</dbReference>
<dbReference type="Proteomes" id="UP000182058">
    <property type="component" value="Chromosome I"/>
</dbReference>
<gene>
    <name evidence="2" type="ORF">SAMN04490201_3385</name>
</gene>
<evidence type="ECO:0000313" key="2">
    <source>
        <dbReference type="EMBL" id="SDU64111.1"/>
    </source>
</evidence>
<dbReference type="EMBL" id="LT629795">
    <property type="protein sequence ID" value="SDU64111.1"/>
    <property type="molecule type" value="Genomic_DNA"/>
</dbReference>
<sequence length="295" mass="32192">MRNNIMTPTRHTVIGPDANPVQLTVHGAIGTALAVVQINPATAVTERMYFPFAQFLAENGFTVITYNYRGVGRDGPHPKDVKSGFTTWADNDVEAVTQWASEHYPGLAHMAVGHSFGGHAIGLCASSRTLSAAVTICSQAGCLRFIKPGMERLKVSILLKLIGPLTAKLLGYVPGRRLGLGEDLPANVMLEWSRWTSLRHYFFDDPSVNAAARFARPSIPILALGFNDDPWAPAQAIDLMMGHLTGCTVERRQLGPEDSDGSAVGHLGFFRKRHANALWPIVADWLKTQLPDIQK</sequence>
<dbReference type="InterPro" id="IPR000073">
    <property type="entry name" value="AB_hydrolase_1"/>
</dbReference>
<dbReference type="InterPro" id="IPR029058">
    <property type="entry name" value="AB_hydrolase_fold"/>
</dbReference>
<protein>
    <submittedName>
        <fullName evidence="2">Predicted alpha/beta hydrolase</fullName>
    </submittedName>
</protein>
<reference evidence="2 3" key="1">
    <citation type="submission" date="2016-10" db="EMBL/GenBank/DDBJ databases">
        <authorList>
            <person name="Varghese N."/>
            <person name="Submissions S."/>
        </authorList>
    </citation>
    <scope>NUCLEOTIDE SEQUENCE [LARGE SCALE GENOMIC DNA]</scope>
    <source>
        <strain evidence="2 3">BS3667</strain>
    </source>
</reference>
<name>A0ABY0VYT0_9PSED</name>
<dbReference type="InterPro" id="IPR017208">
    <property type="entry name" value="UCP037442_abhydr"/>
</dbReference>
<dbReference type="Pfam" id="PF12697">
    <property type="entry name" value="Abhydrolase_6"/>
    <property type="match status" value="1"/>
</dbReference>
<dbReference type="PIRSF" id="PIRSF037442">
    <property type="entry name" value="UCP037442_abhydr"/>
    <property type="match status" value="1"/>
</dbReference>
<dbReference type="Gene3D" id="3.40.50.1820">
    <property type="entry name" value="alpha/beta hydrolase"/>
    <property type="match status" value="1"/>
</dbReference>
<evidence type="ECO:0000259" key="1">
    <source>
        <dbReference type="Pfam" id="PF12697"/>
    </source>
</evidence>
<feature type="domain" description="AB hydrolase-1" evidence="1">
    <location>
        <begin position="46"/>
        <end position="238"/>
    </location>
</feature>
<keyword evidence="3" id="KW-1185">Reference proteome</keyword>
<organism evidence="2 3">
    <name type="scientific">Pseudomonas psychrophila</name>
    <dbReference type="NCBI Taxonomy" id="122355"/>
    <lineage>
        <taxon>Bacteria</taxon>
        <taxon>Pseudomonadati</taxon>
        <taxon>Pseudomonadota</taxon>
        <taxon>Gammaproteobacteria</taxon>
        <taxon>Pseudomonadales</taxon>
        <taxon>Pseudomonadaceae</taxon>
        <taxon>Pseudomonas</taxon>
    </lineage>
</organism>
<proteinExistence type="predicted"/>
<dbReference type="GeneID" id="96620965"/>
<evidence type="ECO:0000313" key="3">
    <source>
        <dbReference type="Proteomes" id="UP000182058"/>
    </source>
</evidence>
<keyword evidence="2" id="KW-0378">Hydrolase</keyword>
<dbReference type="SUPFAM" id="SSF53474">
    <property type="entry name" value="alpha/beta-Hydrolases"/>
    <property type="match status" value="1"/>
</dbReference>
<dbReference type="GO" id="GO:0016787">
    <property type="term" value="F:hydrolase activity"/>
    <property type="evidence" value="ECO:0007669"/>
    <property type="project" value="UniProtKB-KW"/>
</dbReference>